<dbReference type="AlphaFoldDB" id="C3X291"/>
<dbReference type="RefSeq" id="WP_005876246.1">
    <property type="nucleotide sequence ID" value="NZ_CABMNL010000001.1"/>
</dbReference>
<organism evidence="2 3">
    <name type="scientific">Oxalobacter paraformigenes</name>
    <dbReference type="NCBI Taxonomy" id="556268"/>
    <lineage>
        <taxon>Bacteria</taxon>
        <taxon>Pseudomonadati</taxon>
        <taxon>Pseudomonadota</taxon>
        <taxon>Betaproteobacteria</taxon>
        <taxon>Burkholderiales</taxon>
        <taxon>Oxalobacteraceae</taxon>
        <taxon>Oxalobacter</taxon>
    </lineage>
</organism>
<dbReference type="EMBL" id="ACDP02000026">
    <property type="protein sequence ID" value="EEO27327.1"/>
    <property type="molecule type" value="Genomic_DNA"/>
</dbReference>
<name>C3X291_9BURK</name>
<dbReference type="HOGENOM" id="CLU_1174494_0_0_4"/>
<reference evidence="2" key="1">
    <citation type="submission" date="2011-10" db="EMBL/GenBank/DDBJ databases">
        <title>The Genome Sequence of Oxalobacter formigenes HOxBLS.</title>
        <authorList>
            <consortium name="The Broad Institute Genome Sequencing Platform"/>
            <person name="Earl A."/>
            <person name="Ward D."/>
            <person name="Feldgarden M."/>
            <person name="Gevers D."/>
            <person name="Allison M.J."/>
            <person name="Humphrey S."/>
            <person name="Young S.K."/>
            <person name="Zeng Q."/>
            <person name="Gargeya S."/>
            <person name="Fitzgerald M."/>
            <person name="Haas B."/>
            <person name="Abouelleil A."/>
            <person name="Alvarado L."/>
            <person name="Arachchi H.M."/>
            <person name="Berlin A."/>
            <person name="Brown A."/>
            <person name="Chapman S.B."/>
            <person name="Chen Z."/>
            <person name="Dunbar C."/>
            <person name="Freedman E."/>
            <person name="Gearin G."/>
            <person name="Goldberg J."/>
            <person name="Griggs A."/>
            <person name="Gujja S."/>
            <person name="Heiman D."/>
            <person name="Howarth C."/>
            <person name="Larson L."/>
            <person name="Lui A."/>
            <person name="MacDonald P.J.P."/>
            <person name="Montmayeur A."/>
            <person name="Murphy C."/>
            <person name="Neiman D."/>
            <person name="Pearson M."/>
            <person name="Priest M."/>
            <person name="Roberts A."/>
            <person name="Saif S."/>
            <person name="Shea T."/>
            <person name="Shenoy N."/>
            <person name="Sisk P."/>
            <person name="Stolte C."/>
            <person name="Sykes S."/>
            <person name="Wortman J."/>
            <person name="Nusbaum C."/>
            <person name="Birren B."/>
        </authorList>
    </citation>
    <scope>NUCLEOTIDE SEQUENCE [LARGE SCALE GENOMIC DNA]</scope>
    <source>
        <strain evidence="2">HOxBLS</strain>
    </source>
</reference>
<dbReference type="Gene3D" id="3.40.50.150">
    <property type="entry name" value="Vaccinia Virus protein VP39"/>
    <property type="match status" value="1"/>
</dbReference>
<sequence length="236" mass="27077">MSDIIARAHKDKNYIFQTTISDLSFLFQDTLTSYTVPAVTREMKNSEYNFEDIVFSPGDCVIDIGANVGIVSIYLAKKYPFLKIYAYEPVKRNYDNFVKNIKLNQIPDGIIFAENKAVTKDGRKIKMNFDIRNSGGSFAEEIDNHENINTGITDTVDSISLDNILQKYSIRDLKLLKIDCEGFEYEILYNTKPDNLKKIRAIRGEFHNSSKNKNAENLLNFAKKYIPNISIYIHEG</sequence>
<dbReference type="GO" id="GO:0008168">
    <property type="term" value="F:methyltransferase activity"/>
    <property type="evidence" value="ECO:0007669"/>
    <property type="project" value="UniProtKB-KW"/>
</dbReference>
<proteinExistence type="predicted"/>
<dbReference type="Proteomes" id="UP000003973">
    <property type="component" value="Unassembled WGS sequence"/>
</dbReference>
<dbReference type="eggNOG" id="COG2520">
    <property type="taxonomic scope" value="Bacteria"/>
</dbReference>
<dbReference type="InterPro" id="IPR052514">
    <property type="entry name" value="SAM-dependent_MTase"/>
</dbReference>
<feature type="domain" description="Methyltransferase FkbM" evidence="1">
    <location>
        <begin position="63"/>
        <end position="210"/>
    </location>
</feature>
<dbReference type="NCBIfam" id="TIGR01444">
    <property type="entry name" value="fkbM_fam"/>
    <property type="match status" value="1"/>
</dbReference>
<gene>
    <name evidence="2" type="ORF">OFAG_00480</name>
</gene>
<evidence type="ECO:0000259" key="1">
    <source>
        <dbReference type="Pfam" id="PF05050"/>
    </source>
</evidence>
<keyword evidence="3" id="KW-1185">Reference proteome</keyword>
<dbReference type="PANTHER" id="PTHR34203">
    <property type="entry name" value="METHYLTRANSFERASE, FKBM FAMILY PROTEIN"/>
    <property type="match status" value="1"/>
</dbReference>
<dbReference type="GO" id="GO:0032259">
    <property type="term" value="P:methylation"/>
    <property type="evidence" value="ECO:0007669"/>
    <property type="project" value="UniProtKB-KW"/>
</dbReference>
<accession>C3X291</accession>
<dbReference type="InterPro" id="IPR006342">
    <property type="entry name" value="FkbM_mtfrase"/>
</dbReference>
<dbReference type="Pfam" id="PF05050">
    <property type="entry name" value="Methyltransf_21"/>
    <property type="match status" value="1"/>
</dbReference>
<dbReference type="PANTHER" id="PTHR34203:SF15">
    <property type="entry name" value="SLL1173 PROTEIN"/>
    <property type="match status" value="1"/>
</dbReference>
<evidence type="ECO:0000313" key="3">
    <source>
        <dbReference type="Proteomes" id="UP000003973"/>
    </source>
</evidence>
<protein>
    <submittedName>
        <fullName evidence="2">FkbM family methyltransferase</fullName>
    </submittedName>
</protein>
<evidence type="ECO:0000313" key="2">
    <source>
        <dbReference type="EMBL" id="EEO27327.1"/>
    </source>
</evidence>
<comment type="caution">
    <text evidence="2">The sequence shown here is derived from an EMBL/GenBank/DDBJ whole genome shotgun (WGS) entry which is preliminary data.</text>
</comment>
<dbReference type="SUPFAM" id="SSF53335">
    <property type="entry name" value="S-adenosyl-L-methionine-dependent methyltransferases"/>
    <property type="match status" value="1"/>
</dbReference>
<keyword evidence="2" id="KW-0489">Methyltransferase</keyword>
<dbReference type="InterPro" id="IPR029063">
    <property type="entry name" value="SAM-dependent_MTases_sf"/>
</dbReference>
<keyword evidence="2" id="KW-0808">Transferase</keyword>